<organism evidence="2 3">
    <name type="scientific">Neolewinella xylanilytica</name>
    <dbReference type="NCBI Taxonomy" id="1514080"/>
    <lineage>
        <taxon>Bacteria</taxon>
        <taxon>Pseudomonadati</taxon>
        <taxon>Bacteroidota</taxon>
        <taxon>Saprospiria</taxon>
        <taxon>Saprospirales</taxon>
        <taxon>Lewinellaceae</taxon>
        <taxon>Neolewinella</taxon>
    </lineage>
</organism>
<accession>A0A2S6I8L9</accession>
<feature type="transmembrane region" description="Helical" evidence="1">
    <location>
        <begin position="12"/>
        <end position="32"/>
    </location>
</feature>
<keyword evidence="3" id="KW-1185">Reference proteome</keyword>
<dbReference type="EMBL" id="PTJC01000005">
    <property type="protein sequence ID" value="PPK87844.1"/>
    <property type="molecule type" value="Genomic_DNA"/>
</dbReference>
<comment type="caution">
    <text evidence="2">The sequence shown here is derived from an EMBL/GenBank/DDBJ whole genome shotgun (WGS) entry which is preliminary data.</text>
</comment>
<keyword evidence="1" id="KW-1133">Transmembrane helix</keyword>
<keyword evidence="1" id="KW-0812">Transmembrane</keyword>
<keyword evidence="1" id="KW-0472">Membrane</keyword>
<feature type="transmembrane region" description="Helical" evidence="1">
    <location>
        <begin position="52"/>
        <end position="71"/>
    </location>
</feature>
<dbReference type="InterPro" id="IPR004891">
    <property type="entry name" value="Mercury-R_MerC"/>
</dbReference>
<evidence type="ECO:0000313" key="3">
    <source>
        <dbReference type="Proteomes" id="UP000237662"/>
    </source>
</evidence>
<name>A0A2S6I8L9_9BACT</name>
<dbReference type="RefSeq" id="WP_170067558.1">
    <property type="nucleotide sequence ID" value="NZ_PTJC01000005.1"/>
</dbReference>
<protein>
    <submittedName>
        <fullName evidence="2">MerC mercury resistance protein</fullName>
    </submittedName>
</protein>
<gene>
    <name evidence="2" type="ORF">CLV84_0797</name>
</gene>
<dbReference type="Proteomes" id="UP000237662">
    <property type="component" value="Unassembled WGS sequence"/>
</dbReference>
<feature type="transmembrane region" description="Helical" evidence="1">
    <location>
        <begin position="78"/>
        <end position="96"/>
    </location>
</feature>
<sequence>MSVAKNLNRSDLLGAAVSGLCAIHCTLTPLFFAARPMLEGRLGAHAHGSGWWASLDYIFLVLSLLAVWYSARHTKHPSLRYLLWAAWITFAVGLLLEPYELAYAKWLMYAGSITLVFAHVRNHCHCRQCVGEG</sequence>
<evidence type="ECO:0000256" key="1">
    <source>
        <dbReference type="SAM" id="Phobius"/>
    </source>
</evidence>
<dbReference type="AlphaFoldDB" id="A0A2S6I8L9"/>
<dbReference type="GO" id="GO:0015097">
    <property type="term" value="F:mercury ion transmembrane transporter activity"/>
    <property type="evidence" value="ECO:0007669"/>
    <property type="project" value="InterPro"/>
</dbReference>
<dbReference type="Pfam" id="PF03203">
    <property type="entry name" value="MerC"/>
    <property type="match status" value="1"/>
</dbReference>
<dbReference type="GO" id="GO:0016020">
    <property type="term" value="C:membrane"/>
    <property type="evidence" value="ECO:0007669"/>
    <property type="project" value="InterPro"/>
</dbReference>
<proteinExistence type="predicted"/>
<evidence type="ECO:0000313" key="2">
    <source>
        <dbReference type="EMBL" id="PPK87844.1"/>
    </source>
</evidence>
<feature type="transmembrane region" description="Helical" evidence="1">
    <location>
        <begin position="102"/>
        <end position="120"/>
    </location>
</feature>
<reference evidence="2 3" key="1">
    <citation type="submission" date="2018-02" db="EMBL/GenBank/DDBJ databases">
        <title>Genomic Encyclopedia of Archaeal and Bacterial Type Strains, Phase II (KMG-II): from individual species to whole genera.</title>
        <authorList>
            <person name="Goeker M."/>
        </authorList>
    </citation>
    <scope>NUCLEOTIDE SEQUENCE [LARGE SCALE GENOMIC DNA]</scope>
    <source>
        <strain evidence="2 3">DSM 29526</strain>
    </source>
</reference>